<dbReference type="InterPro" id="IPR007159">
    <property type="entry name" value="SpoVT-AbrB_dom"/>
</dbReference>
<dbReference type="EMBL" id="CP041040">
    <property type="protein sequence ID" value="QDE33415.1"/>
    <property type="molecule type" value="Genomic_DNA"/>
</dbReference>
<dbReference type="PROSITE" id="PS51740">
    <property type="entry name" value="SPOVT_ABRB"/>
    <property type="match status" value="1"/>
</dbReference>
<evidence type="ECO:0000259" key="2">
    <source>
        <dbReference type="PROSITE" id="PS51740"/>
    </source>
</evidence>
<dbReference type="SMART" id="SM00966">
    <property type="entry name" value="SpoVT_AbrB"/>
    <property type="match status" value="1"/>
</dbReference>
<proteinExistence type="predicted"/>
<dbReference type="Proteomes" id="UP000316125">
    <property type="component" value="Chromosome"/>
</dbReference>
<evidence type="ECO:0000313" key="3">
    <source>
        <dbReference type="EMBL" id="QDE33415.1"/>
    </source>
</evidence>
<keyword evidence="1 3" id="KW-0238">DNA-binding</keyword>
<dbReference type="RefSeq" id="WP_140035713.1">
    <property type="nucleotide sequence ID" value="NZ_CP041040.1"/>
</dbReference>
<evidence type="ECO:0000256" key="1">
    <source>
        <dbReference type="PROSITE-ProRule" id="PRU01076"/>
    </source>
</evidence>
<gene>
    <name evidence="3" type="ORF">FIV50_00490</name>
</gene>
<reference evidence="3 4" key="1">
    <citation type="submission" date="2019-06" db="EMBL/GenBank/DDBJ databases">
        <title>Complete genome of Microbacterium foliorum M2.</title>
        <authorList>
            <person name="Cao G."/>
        </authorList>
    </citation>
    <scope>NUCLEOTIDE SEQUENCE [LARGE SCALE GENOMIC DNA]</scope>
    <source>
        <strain evidence="3 4">M2</strain>
    </source>
</reference>
<dbReference type="NCBIfam" id="TIGR01439">
    <property type="entry name" value="lp_hng_hel_AbrB"/>
    <property type="match status" value="1"/>
</dbReference>
<dbReference type="AlphaFoldDB" id="A0A4Y5YLI5"/>
<accession>A0A4Y5YLI5</accession>
<dbReference type="OrthoDB" id="33406at2"/>
<sequence>MHATIDKAGRVVIPASIRERLGMLPGPVDIMIDGTGIRIEVAAPDNLVEKDGRLVIRGGGTPLSADDIRELRLADQR</sequence>
<protein>
    <submittedName>
        <fullName evidence="3">AbrB/MazE/SpoVT family DNA-binding domain-containing protein</fullName>
    </submittedName>
</protein>
<dbReference type="SUPFAM" id="SSF89447">
    <property type="entry name" value="AbrB/MazE/MraZ-like"/>
    <property type="match status" value="1"/>
</dbReference>
<name>A0A4Y5YLI5_9MICO</name>
<organism evidence="3 4">
    <name type="scientific">Microbacterium foliorum</name>
    <dbReference type="NCBI Taxonomy" id="104336"/>
    <lineage>
        <taxon>Bacteria</taxon>
        <taxon>Bacillati</taxon>
        <taxon>Actinomycetota</taxon>
        <taxon>Actinomycetes</taxon>
        <taxon>Micrococcales</taxon>
        <taxon>Microbacteriaceae</taxon>
        <taxon>Microbacterium</taxon>
    </lineage>
</organism>
<feature type="domain" description="SpoVT-AbrB" evidence="2">
    <location>
        <begin position="1"/>
        <end position="46"/>
    </location>
</feature>
<evidence type="ECO:0000313" key="4">
    <source>
        <dbReference type="Proteomes" id="UP000316125"/>
    </source>
</evidence>
<dbReference type="InterPro" id="IPR037914">
    <property type="entry name" value="SpoVT-AbrB_sf"/>
</dbReference>
<dbReference type="GO" id="GO:0003677">
    <property type="term" value="F:DNA binding"/>
    <property type="evidence" value="ECO:0007669"/>
    <property type="project" value="UniProtKB-UniRule"/>
</dbReference>
<dbReference type="Gene3D" id="2.10.260.10">
    <property type="match status" value="1"/>
</dbReference>